<evidence type="ECO:0000313" key="3">
    <source>
        <dbReference type="Proteomes" id="UP000077628"/>
    </source>
</evidence>
<sequence length="137" mass="14861">MKILFDTNIILDVLLDRKPHSLAAIELLSAVENKIIDGTLCATTITTIDYLITKSKGRAASKDAISCLLDLFEIAEVNTATLRSALESDFTDFEDAVLYFSGVAIGLDGVVTRNSNDFKLAMLPIYSPSDLISKISS</sequence>
<feature type="domain" description="PIN" evidence="1">
    <location>
        <begin position="2"/>
        <end position="114"/>
    </location>
</feature>
<reference evidence="3" key="1">
    <citation type="submission" date="2016-03" db="EMBL/GenBank/DDBJ databases">
        <authorList>
            <person name="Heylen K."/>
            <person name="De Vos P."/>
            <person name="Vekeman B."/>
        </authorList>
    </citation>
    <scope>NUCLEOTIDE SEQUENCE [LARGE SCALE GENOMIC DNA]</scope>
    <source>
        <strain evidence="3">R-45383</strain>
    </source>
</reference>
<name>A0A177P420_9GAMM</name>
<dbReference type="EMBL" id="LUUK01000041">
    <property type="protein sequence ID" value="OAI25058.1"/>
    <property type="molecule type" value="Genomic_DNA"/>
</dbReference>
<dbReference type="Proteomes" id="UP000077628">
    <property type="component" value="Unassembled WGS sequence"/>
</dbReference>
<evidence type="ECO:0000259" key="1">
    <source>
        <dbReference type="Pfam" id="PF13470"/>
    </source>
</evidence>
<dbReference type="InterPro" id="IPR029060">
    <property type="entry name" value="PIN-like_dom_sf"/>
</dbReference>
<proteinExistence type="predicted"/>
<protein>
    <submittedName>
        <fullName evidence="2">Twitching motility protein PilT</fullName>
    </submittedName>
</protein>
<keyword evidence="3" id="KW-1185">Reference proteome</keyword>
<dbReference type="RefSeq" id="WP_064025210.1">
    <property type="nucleotide sequence ID" value="NZ_LUUK01000041.1"/>
</dbReference>
<organism evidence="2 3">
    <name type="scientific">Methylomonas koyamae</name>
    <dbReference type="NCBI Taxonomy" id="702114"/>
    <lineage>
        <taxon>Bacteria</taxon>
        <taxon>Pseudomonadati</taxon>
        <taxon>Pseudomonadota</taxon>
        <taxon>Gammaproteobacteria</taxon>
        <taxon>Methylococcales</taxon>
        <taxon>Methylococcaceae</taxon>
        <taxon>Methylomonas</taxon>
    </lineage>
</organism>
<dbReference type="InterPro" id="IPR002716">
    <property type="entry name" value="PIN_dom"/>
</dbReference>
<dbReference type="OrthoDB" id="9787727at2"/>
<dbReference type="SUPFAM" id="SSF88723">
    <property type="entry name" value="PIN domain-like"/>
    <property type="match status" value="1"/>
</dbReference>
<gene>
    <name evidence="2" type="ORF">A1355_20005</name>
</gene>
<accession>A0A177P420</accession>
<dbReference type="Gene3D" id="3.40.50.1010">
    <property type="entry name" value="5'-nuclease"/>
    <property type="match status" value="1"/>
</dbReference>
<comment type="caution">
    <text evidence="2">The sequence shown here is derived from an EMBL/GenBank/DDBJ whole genome shotgun (WGS) entry which is preliminary data.</text>
</comment>
<dbReference type="AlphaFoldDB" id="A0A177P420"/>
<dbReference type="Pfam" id="PF13470">
    <property type="entry name" value="PIN_3"/>
    <property type="match status" value="1"/>
</dbReference>
<dbReference type="STRING" id="702114.A1355_20005"/>
<evidence type="ECO:0000313" key="2">
    <source>
        <dbReference type="EMBL" id="OAI25058.1"/>
    </source>
</evidence>